<feature type="region of interest" description="Disordered" evidence="6">
    <location>
        <begin position="373"/>
        <end position="401"/>
    </location>
</feature>
<dbReference type="InterPro" id="IPR007219">
    <property type="entry name" value="XnlR_reg_dom"/>
</dbReference>
<feature type="region of interest" description="Disordered" evidence="6">
    <location>
        <begin position="232"/>
        <end position="267"/>
    </location>
</feature>
<evidence type="ECO:0000256" key="1">
    <source>
        <dbReference type="ARBA" id="ARBA00022723"/>
    </source>
</evidence>
<keyword evidence="1" id="KW-0479">Metal-binding</keyword>
<feature type="compositionally biased region" description="Low complexity" evidence="6">
    <location>
        <begin position="183"/>
        <end position="193"/>
    </location>
</feature>
<feature type="compositionally biased region" description="Polar residues" evidence="6">
    <location>
        <begin position="391"/>
        <end position="401"/>
    </location>
</feature>
<evidence type="ECO:0000256" key="3">
    <source>
        <dbReference type="ARBA" id="ARBA00023125"/>
    </source>
</evidence>
<comment type="caution">
    <text evidence="8">The sequence shown here is derived from an EMBL/GenBank/DDBJ whole genome shotgun (WGS) entry which is preliminary data.</text>
</comment>
<feature type="compositionally biased region" description="Polar residues" evidence="6">
    <location>
        <begin position="161"/>
        <end position="182"/>
    </location>
</feature>
<feature type="domain" description="Zn(2)-C6 fungal-type" evidence="7">
    <location>
        <begin position="14"/>
        <end position="46"/>
    </location>
</feature>
<evidence type="ECO:0000313" key="9">
    <source>
        <dbReference type="Proteomes" id="UP000195602"/>
    </source>
</evidence>
<evidence type="ECO:0000256" key="4">
    <source>
        <dbReference type="ARBA" id="ARBA00023163"/>
    </source>
</evidence>
<dbReference type="Pfam" id="PF04082">
    <property type="entry name" value="Fungal_trans"/>
    <property type="match status" value="1"/>
</dbReference>
<protein>
    <recommendedName>
        <fullName evidence="7">Zn(2)-C6 fungal-type domain-containing protein</fullName>
    </recommendedName>
</protein>
<dbReference type="CDD" id="cd00067">
    <property type="entry name" value="GAL4"/>
    <property type="match status" value="1"/>
</dbReference>
<evidence type="ECO:0000313" key="8">
    <source>
        <dbReference type="EMBL" id="OVF08938.1"/>
    </source>
</evidence>
<dbReference type="PANTHER" id="PTHR31069:SF12">
    <property type="entry name" value="TRANSCRIPTION FACTOR DOMAIN-CONTAINING PROTEIN"/>
    <property type="match status" value="1"/>
</dbReference>
<evidence type="ECO:0000259" key="7">
    <source>
        <dbReference type="PROSITE" id="PS50048"/>
    </source>
</evidence>
<evidence type="ECO:0000256" key="2">
    <source>
        <dbReference type="ARBA" id="ARBA00023015"/>
    </source>
</evidence>
<dbReference type="GO" id="GO:0000978">
    <property type="term" value="F:RNA polymerase II cis-regulatory region sequence-specific DNA binding"/>
    <property type="evidence" value="ECO:0007669"/>
    <property type="project" value="TreeGrafter"/>
</dbReference>
<dbReference type="PROSITE" id="PS00463">
    <property type="entry name" value="ZN2_CY6_FUNGAL_1"/>
    <property type="match status" value="1"/>
</dbReference>
<dbReference type="PANTHER" id="PTHR31069">
    <property type="entry name" value="OLEATE-ACTIVATED TRANSCRIPTION FACTOR 1-RELATED"/>
    <property type="match status" value="1"/>
</dbReference>
<dbReference type="Gene3D" id="4.10.240.10">
    <property type="entry name" value="Zn(2)-C6 fungal-type DNA-binding domain"/>
    <property type="match status" value="1"/>
</dbReference>
<keyword evidence="2" id="KW-0805">Transcription regulation</keyword>
<gene>
    <name evidence="8" type="ORF">A9F13_06g00627</name>
</gene>
<proteinExistence type="predicted"/>
<keyword evidence="3" id="KW-0238">DNA-binding</keyword>
<dbReference type="GO" id="GO:0006351">
    <property type="term" value="P:DNA-templated transcription"/>
    <property type="evidence" value="ECO:0007669"/>
    <property type="project" value="InterPro"/>
</dbReference>
<dbReference type="GO" id="GO:0045944">
    <property type="term" value="P:positive regulation of transcription by RNA polymerase II"/>
    <property type="evidence" value="ECO:0007669"/>
    <property type="project" value="TreeGrafter"/>
</dbReference>
<dbReference type="InterPro" id="IPR036864">
    <property type="entry name" value="Zn2-C6_fun-type_DNA-bd_sf"/>
</dbReference>
<dbReference type="InterPro" id="IPR001138">
    <property type="entry name" value="Zn2Cys6_DnaBD"/>
</dbReference>
<dbReference type="InterPro" id="IPR050675">
    <property type="entry name" value="OAF3"/>
</dbReference>
<dbReference type="SUPFAM" id="SSF57701">
    <property type="entry name" value="Zn2/Cys6 DNA-binding domain"/>
    <property type="match status" value="1"/>
</dbReference>
<dbReference type="Proteomes" id="UP000195602">
    <property type="component" value="Unassembled WGS sequence"/>
</dbReference>
<dbReference type="GO" id="GO:0000981">
    <property type="term" value="F:DNA-binding transcription factor activity, RNA polymerase II-specific"/>
    <property type="evidence" value="ECO:0007669"/>
    <property type="project" value="InterPro"/>
</dbReference>
<accession>A0AA91Q1I2</accession>
<sequence length="1116" mass="126531">MDASYKKRHRTPASCSMCRKRKSKCDRAHPVCGTCKRKSIAHLCLYEDETGAVPQNSATTYLPIRPHPEVIVPEPALPMHPVAYPQQAVKINSAYPAGFPPQLEQYGSGIPATQLHIPTTWVSAGPPPTYSYAYHSPQVWQDRPDSRKSKAHAFHYYQPRGSASSSSVDQRSPASLTNATNKSISPSLSSRPSLEADEVPPQTSNIVSYHNIRQKRHIIATGPQLALSGPHIIDPQSPAPGPKIQNHETTPLESQQYPPSITFPSSHKRKYSECEQNTNINDEQKGYGEQKEYVSISFGNNVLDICVDDELTFFVCASNSLLVEGPYWQQQGLLSYVGLTKLDPYIKLVRSFTINLFQSEQFSKYTKKKRKKKSMSKSSSSANEENVLETELQTSPYSGNESEIGEIVNEDALIVTKIHVQKERPGQSSPTFPVAYLTGAQALLSANSTNEDIYKFAASSIEQILPRTRGINKALKRFFKYVHPFVPIFDEDTVTSELKKIICKKTDSADSQYSTVQITNDVELCIAGKLILMIRLGYMSLIPNFDRKADYSKDEKALIKDVTRFKSDDYMRVVNLCIPEERVQSRSTFHYVQALTLLHYYRSVAPNDCFGLSGSDSTLLFGSIVTHALSIGLNRDPTQLHSIGVISKEPSFVNSWRSLWYYICTMDAMLAIYCGMSLKLSNLDASDVEKPETDSLYISGVKFFEKQAEVYQCYRNFINIITNIKKKPKIYNLLKETSQMETLFLEMFGNNFFRENVCKPSPLYDLSNEDEETRRRKSYMKVIEFISFIQLRANLSCSYYLITLHYESKLDEDKDADISAGIELFKTFIRSVVQLVYIMTYALDNSQELFGSCYDFMLTSQLERCMVKTHAFLTSFFIRLVNYKKTLLMQELNTNETGSIPDGAAVEALHTRREAVDALFTIVVIEAELFVGNFRSLSTTYINSYKLYVMAYFVLRQCMENPENLFSGSVNSKQFFHEGANLIHFLSTAELRSLCKLCEEFKIAKVESMRRSKGHFNTLKATTKEEKSEIEDASFTKHFTQPTKDCSFEGGLDFDATTANRAMYANKNTINTYGVLQEKHMHSEHEEDVFDEQSMIGNEELLKLFAMYGDFEAAMS</sequence>
<dbReference type="GO" id="GO:0005634">
    <property type="term" value="C:nucleus"/>
    <property type="evidence" value="ECO:0007669"/>
    <property type="project" value="TreeGrafter"/>
</dbReference>
<reference evidence="8 9" key="1">
    <citation type="submission" date="2017-04" db="EMBL/GenBank/DDBJ databases">
        <title>Draft genome of the yeast Clavispora lusitaniae type strain CBS 6936.</title>
        <authorList>
            <person name="Durrens P."/>
            <person name="Klopp C."/>
            <person name="Biteau N."/>
            <person name="Fitton-Ouhabi V."/>
            <person name="Dementhon K."/>
            <person name="Accoceberry I."/>
            <person name="Sherman D.J."/>
            <person name="Noel T."/>
        </authorList>
    </citation>
    <scope>NUCLEOTIDE SEQUENCE [LARGE SCALE GENOMIC DNA]</scope>
    <source>
        <strain evidence="8 9">CBS 6936</strain>
    </source>
</reference>
<dbReference type="CDD" id="cd12148">
    <property type="entry name" value="fungal_TF_MHR"/>
    <property type="match status" value="1"/>
</dbReference>
<dbReference type="AlphaFoldDB" id="A0AA91Q1I2"/>
<feature type="compositionally biased region" description="Polar residues" evidence="6">
    <location>
        <begin position="247"/>
        <end position="265"/>
    </location>
</feature>
<dbReference type="PROSITE" id="PS50048">
    <property type="entry name" value="ZN2_CY6_FUNGAL_2"/>
    <property type="match status" value="1"/>
</dbReference>
<dbReference type="KEGG" id="clus:A9F13_06g00627"/>
<keyword evidence="5" id="KW-0539">Nucleus</keyword>
<keyword evidence="4" id="KW-0804">Transcription</keyword>
<name>A0AA91Q1I2_CLALS</name>
<evidence type="ECO:0000256" key="5">
    <source>
        <dbReference type="ARBA" id="ARBA00023242"/>
    </source>
</evidence>
<dbReference type="GO" id="GO:0008270">
    <property type="term" value="F:zinc ion binding"/>
    <property type="evidence" value="ECO:0007669"/>
    <property type="project" value="InterPro"/>
</dbReference>
<feature type="region of interest" description="Disordered" evidence="6">
    <location>
        <begin position="158"/>
        <end position="201"/>
    </location>
</feature>
<evidence type="ECO:0000256" key="6">
    <source>
        <dbReference type="SAM" id="MobiDB-lite"/>
    </source>
</evidence>
<dbReference type="SMART" id="SM00066">
    <property type="entry name" value="GAL4"/>
    <property type="match status" value="1"/>
</dbReference>
<dbReference type="Pfam" id="PF00172">
    <property type="entry name" value="Zn_clus"/>
    <property type="match status" value="1"/>
</dbReference>
<organism evidence="8 9">
    <name type="scientific">Clavispora lusitaniae</name>
    <name type="common">Candida lusitaniae</name>
    <dbReference type="NCBI Taxonomy" id="36911"/>
    <lineage>
        <taxon>Eukaryota</taxon>
        <taxon>Fungi</taxon>
        <taxon>Dikarya</taxon>
        <taxon>Ascomycota</taxon>
        <taxon>Saccharomycotina</taxon>
        <taxon>Pichiomycetes</taxon>
        <taxon>Metschnikowiaceae</taxon>
        <taxon>Clavispora</taxon>
    </lineage>
</organism>
<dbReference type="EMBL" id="LYUB02000006">
    <property type="protein sequence ID" value="OVF08938.1"/>
    <property type="molecule type" value="Genomic_DNA"/>
</dbReference>